<evidence type="ECO:0000256" key="1">
    <source>
        <dbReference type="SAM" id="Phobius"/>
    </source>
</evidence>
<dbReference type="HOGENOM" id="CLU_1843248_0_0_6"/>
<organism evidence="2 3">
    <name type="scientific">Photobacterium angustum (strain S14 / CCUG 15956)</name>
    <name type="common">Vibrio sp. (strain S14 / CCUG 15956)</name>
    <dbReference type="NCBI Taxonomy" id="314292"/>
    <lineage>
        <taxon>Bacteria</taxon>
        <taxon>Pseudomonadati</taxon>
        <taxon>Pseudomonadota</taxon>
        <taxon>Gammaproteobacteria</taxon>
        <taxon>Vibrionales</taxon>
        <taxon>Vibrionaceae</taxon>
        <taxon>Photobacterium</taxon>
    </lineage>
</organism>
<dbReference type="AlphaFoldDB" id="Q1ZVV9"/>
<dbReference type="Proteomes" id="UP000001603">
    <property type="component" value="Unassembled WGS sequence"/>
</dbReference>
<accession>Q1ZVV9</accession>
<name>Q1ZVV9_PHOAS</name>
<keyword evidence="1" id="KW-0472">Membrane</keyword>
<evidence type="ECO:0000313" key="2">
    <source>
        <dbReference type="EMBL" id="EAS65951.1"/>
    </source>
</evidence>
<reference evidence="2 3" key="1">
    <citation type="journal article" date="2009" name="Proc. Natl. Acad. Sci. U.S.A.">
        <title>The genomic basis of trophic strategy in marine bacteria.</title>
        <authorList>
            <person name="Lauro F.M."/>
            <person name="McDougald D."/>
            <person name="Thomas T."/>
            <person name="Williams T.J."/>
            <person name="Egan S."/>
            <person name="Rice S."/>
            <person name="DeMaere M.Z."/>
            <person name="Ting L."/>
            <person name="Ertan H."/>
            <person name="Johnson J."/>
            <person name="Ferriera S."/>
            <person name="Lapidus A."/>
            <person name="Anderson I."/>
            <person name="Kyrpides N."/>
            <person name="Munk A.C."/>
            <person name="Detter C."/>
            <person name="Han C.S."/>
            <person name="Brown M.V."/>
            <person name="Robb F.T."/>
            <person name="Kjelleberg S."/>
            <person name="Cavicchioli R."/>
        </authorList>
    </citation>
    <scope>NUCLEOTIDE SEQUENCE [LARGE SCALE GENOMIC DNA]</scope>
    <source>
        <strain evidence="2 3">S14</strain>
    </source>
</reference>
<comment type="caution">
    <text evidence="2">The sequence shown here is derived from an EMBL/GenBank/DDBJ whole genome shotgun (WGS) entry which is preliminary data.</text>
</comment>
<proteinExistence type="predicted"/>
<dbReference type="eggNOG" id="ENOG5031Q5V">
    <property type="taxonomic scope" value="Bacteria"/>
</dbReference>
<gene>
    <name evidence="2" type="ORF">VAS14_11579</name>
</gene>
<sequence length="139" mass="15914">MPLKKVDELKQFITVVYISRSPQYLPSPNERSKSWEAIVALTIPFQMVLLTINIILDDFFNVHIPIVLLLVLIGGTTIVPALMINHIVSQNDNVQKAWNYILEIDKADREEKVFFIGAIYFITPIIPLLLVVVLSIWLK</sequence>
<protein>
    <submittedName>
        <fullName evidence="2">Uncharacterized protein</fullName>
    </submittedName>
</protein>
<feature type="transmembrane region" description="Helical" evidence="1">
    <location>
        <begin position="37"/>
        <end position="56"/>
    </location>
</feature>
<keyword evidence="1" id="KW-1133">Transmembrane helix</keyword>
<feature type="transmembrane region" description="Helical" evidence="1">
    <location>
        <begin position="113"/>
        <end position="138"/>
    </location>
</feature>
<keyword evidence="1" id="KW-0812">Transmembrane</keyword>
<feature type="transmembrane region" description="Helical" evidence="1">
    <location>
        <begin position="62"/>
        <end position="84"/>
    </location>
</feature>
<dbReference type="EMBL" id="AAOJ01000001">
    <property type="protein sequence ID" value="EAS65951.1"/>
    <property type="molecule type" value="Genomic_DNA"/>
</dbReference>
<evidence type="ECO:0000313" key="3">
    <source>
        <dbReference type="Proteomes" id="UP000001603"/>
    </source>
</evidence>